<name>D1BVN2_XYLCX</name>
<feature type="domain" description="PLD phosphodiesterase" evidence="1">
    <location>
        <begin position="294"/>
        <end position="324"/>
    </location>
</feature>
<evidence type="ECO:0000313" key="3">
    <source>
        <dbReference type="Proteomes" id="UP000002255"/>
    </source>
</evidence>
<dbReference type="EMBL" id="CP001821">
    <property type="protein sequence ID" value="ACZ31351.1"/>
    <property type="molecule type" value="Genomic_DNA"/>
</dbReference>
<reference evidence="3" key="1">
    <citation type="submission" date="2009-11" db="EMBL/GenBank/DDBJ databases">
        <title>The complete chromosome of Xylanimonas cellulosilytica DSM 15894.</title>
        <authorList>
            <consortium name="US DOE Joint Genome Institute (JGI-PGF)"/>
            <person name="Lucas S."/>
            <person name="Copeland A."/>
            <person name="Lapidus A."/>
            <person name="Glavina del Rio T."/>
            <person name="Dalin E."/>
            <person name="Tice H."/>
            <person name="Bruce D."/>
            <person name="Goodwin L."/>
            <person name="Pitluck S."/>
            <person name="Kyrpides N."/>
            <person name="Mavromatis K."/>
            <person name="Ivanova N."/>
            <person name="Mikhailova N."/>
            <person name="Foster B."/>
            <person name="Clum A."/>
            <person name="Brettin T."/>
            <person name="Detter J.C."/>
            <person name="Han C."/>
            <person name="Larimer F."/>
            <person name="Land M."/>
            <person name="Hauser L."/>
            <person name="Markowitz V."/>
            <person name="Cheng J.F."/>
            <person name="Hugenholtz P."/>
            <person name="Woyke T."/>
            <person name="Wu D."/>
            <person name="Gehrich-Schroeter G."/>
            <person name="Schneider S."/>
            <person name="Pukall S.R."/>
            <person name="Klenk H.P."/>
            <person name="Eisen J.A."/>
        </authorList>
    </citation>
    <scope>NUCLEOTIDE SEQUENCE [LARGE SCALE GENOMIC DNA]</scope>
    <source>
        <strain evidence="3">DSM 15894 / CECT 5975 / LMG 20990 / XIL07</strain>
    </source>
</reference>
<dbReference type="CDD" id="cd09176">
    <property type="entry name" value="PLDc_unchar6"/>
    <property type="match status" value="1"/>
</dbReference>
<dbReference type="Proteomes" id="UP000002255">
    <property type="component" value="Chromosome"/>
</dbReference>
<dbReference type="InterPro" id="IPR001736">
    <property type="entry name" value="PLipase_D/transphosphatidylase"/>
</dbReference>
<dbReference type="SUPFAM" id="SSF56024">
    <property type="entry name" value="Phospholipase D/nuclease"/>
    <property type="match status" value="1"/>
</dbReference>
<dbReference type="HOGENOM" id="CLU_031612_0_0_11"/>
<dbReference type="RefSeq" id="WP_012879093.1">
    <property type="nucleotide sequence ID" value="NC_013530.1"/>
</dbReference>
<dbReference type="GO" id="GO:0003824">
    <property type="term" value="F:catalytic activity"/>
    <property type="evidence" value="ECO:0007669"/>
    <property type="project" value="InterPro"/>
</dbReference>
<dbReference type="OrthoDB" id="369674at2"/>
<accession>D1BVN2</accession>
<protein>
    <recommendedName>
        <fullName evidence="1">PLD phosphodiesterase domain-containing protein</fullName>
    </recommendedName>
</protein>
<proteinExistence type="predicted"/>
<dbReference type="Gene3D" id="3.30.870.10">
    <property type="entry name" value="Endonuclease Chain A"/>
    <property type="match status" value="1"/>
</dbReference>
<dbReference type="eggNOG" id="ENOG502Z9PB">
    <property type="taxonomic scope" value="Bacteria"/>
</dbReference>
<dbReference type="KEGG" id="xce:Xcel_2334"/>
<dbReference type="GO" id="GO:0006793">
    <property type="term" value="P:phosphorus metabolic process"/>
    <property type="evidence" value="ECO:0007669"/>
    <property type="project" value="UniProtKB-ARBA"/>
</dbReference>
<sequence>MLEPQSRATLTDILHPPAGFSLVYALATTFTLDVDTALTIPLSFAARRVTSDDDPIGILDAVRRAADRIDIFAQTGQVGISVPPSALVAFLEPMIHPVEVAKGIFHPKVWILEYERGDERVHRFVCASRNLTADRSWDVVVALDGVPADADGLAKARQANEPLARLVRALPELVVTQLSPARRRRVESLASRILDVEWTLPPEMRGLQFHVWGLGERPDPQFWGIRGLFVSPFLTDAGLIELKKGAYQEAYLVSRGPSIDGLAASTIDSKLKSYVLDDAAELDQPDDSGRTRPRLAGLHAKTYVFDRQDGAHVFVGSLNATWPALHENVEVMVETVGTVSKFGVRATLAGLEGFLEEYPYPGGVEPTDDEVADRDLSAALRRIAGVRLHANVVSSDYYELHFWRDDDVEVPPDVELSWQPITWRRLAFPGLPGMPDAPTVVGDLGLTDITPFVIVTARDARGEGHAQRTVVVAELHDDPADRRDAVIAAHLTDRAAFIRFLMLLLDLRGISMPQTGTGGGAWGSVTGGNGTGAGLFEALMRSVGPNRTGLEDVQRVVEFLSRQPDGDALLPEGFAALWESVWAAQQAIQRGRND</sequence>
<dbReference type="STRING" id="446471.Xcel_2334"/>
<dbReference type="AlphaFoldDB" id="D1BVN2"/>
<reference evidence="2 3" key="2">
    <citation type="journal article" date="2010" name="Stand. Genomic Sci.">
        <title>Complete genome sequence of Xylanimonas cellulosilytica type strain (XIL07).</title>
        <authorList>
            <person name="Foster B."/>
            <person name="Pukall R."/>
            <person name="Abt B."/>
            <person name="Nolan M."/>
            <person name="Glavina Del Rio T."/>
            <person name="Chen F."/>
            <person name="Lucas S."/>
            <person name="Tice H."/>
            <person name="Pitluck S."/>
            <person name="Cheng J.-F."/>
            <person name="Chertkov O."/>
            <person name="Brettin T."/>
            <person name="Han C."/>
            <person name="Detter J.C."/>
            <person name="Bruce D."/>
            <person name="Goodwin L."/>
            <person name="Ivanova N."/>
            <person name="Mavromatis K."/>
            <person name="Pati A."/>
            <person name="Mikhailova N."/>
            <person name="Chen A."/>
            <person name="Palaniappan K."/>
            <person name="Land M."/>
            <person name="Hauser L."/>
            <person name="Chang Y.-J."/>
            <person name="Jeffries C.D."/>
            <person name="Chain P."/>
            <person name="Rohde M."/>
            <person name="Goeker M."/>
            <person name="Bristow J."/>
            <person name="Eisen J.A."/>
            <person name="Markowitz V."/>
            <person name="Hugenholtz P."/>
            <person name="Kyrpides N.C."/>
            <person name="Klenk H.-P."/>
            <person name="Lapidus A."/>
        </authorList>
    </citation>
    <scope>NUCLEOTIDE SEQUENCE [LARGE SCALE GENOMIC DNA]</scope>
    <source>
        <strain evidence="3">DSM 15894 / CECT 5975 / LMG 20990 / XIL07</strain>
    </source>
</reference>
<evidence type="ECO:0000259" key="1">
    <source>
        <dbReference type="PROSITE" id="PS50035"/>
    </source>
</evidence>
<organism evidence="2 3">
    <name type="scientific">Xylanimonas cellulosilytica (strain DSM 15894 / JCM 12276 / CECT 5975 / KCTC 9989 / LMG 20990 / NBRC 107835 / XIL07)</name>
    <dbReference type="NCBI Taxonomy" id="446471"/>
    <lineage>
        <taxon>Bacteria</taxon>
        <taxon>Bacillati</taxon>
        <taxon>Actinomycetota</taxon>
        <taxon>Actinomycetes</taxon>
        <taxon>Micrococcales</taxon>
        <taxon>Promicromonosporaceae</taxon>
        <taxon>Xylanimonas</taxon>
    </lineage>
</organism>
<evidence type="ECO:0000313" key="2">
    <source>
        <dbReference type="EMBL" id="ACZ31351.1"/>
    </source>
</evidence>
<dbReference type="PROSITE" id="PS50035">
    <property type="entry name" value="PLD"/>
    <property type="match status" value="1"/>
</dbReference>
<keyword evidence="3" id="KW-1185">Reference proteome</keyword>
<gene>
    <name evidence="2" type="ordered locus">Xcel_2334</name>
</gene>
<dbReference type="InterPro" id="IPR059166">
    <property type="entry name" value="PLD-like_cat"/>
</dbReference>